<keyword evidence="4" id="KW-1185">Reference proteome</keyword>
<dbReference type="SUPFAM" id="SSF55961">
    <property type="entry name" value="Bet v1-like"/>
    <property type="match status" value="1"/>
</dbReference>
<evidence type="ECO:0000313" key="3">
    <source>
        <dbReference type="EMBL" id="MFG6457502.1"/>
    </source>
</evidence>
<evidence type="ECO:0000313" key="4">
    <source>
        <dbReference type="Proteomes" id="UP001606305"/>
    </source>
</evidence>
<feature type="domain" description="Activator of Hsp90 ATPase homologue 1/2-like C-terminal" evidence="2">
    <location>
        <begin position="13"/>
        <end position="143"/>
    </location>
</feature>
<sequence length="152" mass="16362">MADVSVQREYLLAAPPQAVFDAWTDPAALLQWWCPGPARATHVALDVRAGGRYEIRMTAGPRGVPQVVSGEYVTVEPPHRLVMTWQAEGTPHDNAGLPSLLSLELHAHPQGTRLLLTHERLPAGSGASYSGGWAEVLPALARFVHRPLPPGA</sequence>
<accession>A0ABW7G6M3</accession>
<dbReference type="InterPro" id="IPR023393">
    <property type="entry name" value="START-like_dom_sf"/>
</dbReference>
<dbReference type="Gene3D" id="3.30.530.20">
    <property type="match status" value="1"/>
</dbReference>
<protein>
    <submittedName>
        <fullName evidence="3">SRPBCC domain-containing protein</fullName>
    </submittedName>
</protein>
<dbReference type="Proteomes" id="UP001606305">
    <property type="component" value="Unassembled WGS sequence"/>
</dbReference>
<dbReference type="CDD" id="cd07814">
    <property type="entry name" value="SRPBCC_CalC_Aha1-like"/>
    <property type="match status" value="1"/>
</dbReference>
<evidence type="ECO:0000259" key="2">
    <source>
        <dbReference type="Pfam" id="PF08327"/>
    </source>
</evidence>
<proteinExistence type="inferred from homology"/>
<evidence type="ECO:0000256" key="1">
    <source>
        <dbReference type="ARBA" id="ARBA00006817"/>
    </source>
</evidence>
<comment type="caution">
    <text evidence="3">The sequence shown here is derived from an EMBL/GenBank/DDBJ whole genome shotgun (WGS) entry which is preliminary data.</text>
</comment>
<dbReference type="Pfam" id="PF08327">
    <property type="entry name" value="AHSA1"/>
    <property type="match status" value="1"/>
</dbReference>
<comment type="similarity">
    <text evidence="1">Belongs to the AHA1 family.</text>
</comment>
<dbReference type="InterPro" id="IPR013538">
    <property type="entry name" value="ASHA1/2-like_C"/>
</dbReference>
<dbReference type="RefSeq" id="WP_394488364.1">
    <property type="nucleotide sequence ID" value="NZ_JBIGIA010000008.1"/>
</dbReference>
<dbReference type="EMBL" id="JBIGIA010000008">
    <property type="protein sequence ID" value="MFG6457502.1"/>
    <property type="molecule type" value="Genomic_DNA"/>
</dbReference>
<name>A0ABW7G6M3_9BURK</name>
<reference evidence="3 4" key="1">
    <citation type="submission" date="2024-09" db="EMBL/GenBank/DDBJ databases">
        <title>Novel species of the genus Pelomonas and Roseateles isolated from streams.</title>
        <authorList>
            <person name="Lu H."/>
        </authorList>
    </citation>
    <scope>NUCLEOTIDE SEQUENCE [LARGE SCALE GENOMIC DNA]</scope>
    <source>
        <strain evidence="3 4">BYS96W</strain>
    </source>
</reference>
<gene>
    <name evidence="3" type="ORF">ACG00X_11730</name>
</gene>
<organism evidence="3 4">
    <name type="scientific">Pelomonas nitida</name>
    <dbReference type="NCBI Taxonomy" id="3299027"/>
    <lineage>
        <taxon>Bacteria</taxon>
        <taxon>Pseudomonadati</taxon>
        <taxon>Pseudomonadota</taxon>
        <taxon>Betaproteobacteria</taxon>
        <taxon>Burkholderiales</taxon>
        <taxon>Sphaerotilaceae</taxon>
        <taxon>Roseateles</taxon>
    </lineage>
</organism>